<dbReference type="EMBL" id="JAWWNJ010000105">
    <property type="protein sequence ID" value="KAK6992946.1"/>
    <property type="molecule type" value="Genomic_DNA"/>
</dbReference>
<evidence type="ECO:0000313" key="2">
    <source>
        <dbReference type="Proteomes" id="UP001362999"/>
    </source>
</evidence>
<keyword evidence="2" id="KW-1185">Reference proteome</keyword>
<accession>A0AAV9ZX29</accession>
<name>A0AAV9ZX29_9AGAR</name>
<gene>
    <name evidence="1" type="ORF">R3P38DRAFT_3224314</name>
</gene>
<protein>
    <submittedName>
        <fullName evidence="1">Uncharacterized protein</fullName>
    </submittedName>
</protein>
<proteinExistence type="predicted"/>
<evidence type="ECO:0000313" key="1">
    <source>
        <dbReference type="EMBL" id="KAK6992946.1"/>
    </source>
</evidence>
<dbReference type="AlphaFoldDB" id="A0AAV9ZX29"/>
<sequence length="85" mass="9221">MAEVIDLEPDVLFDPSEWICAQKVYKNVPIHVADAFSAVRRLPQSLLSKFPAETVSISDFLAVQPPGIIAARTKLPGTSPTARST</sequence>
<dbReference type="Proteomes" id="UP001362999">
    <property type="component" value="Unassembled WGS sequence"/>
</dbReference>
<comment type="caution">
    <text evidence="1">The sequence shown here is derived from an EMBL/GenBank/DDBJ whole genome shotgun (WGS) entry which is preliminary data.</text>
</comment>
<reference evidence="1 2" key="1">
    <citation type="journal article" date="2024" name="J Genomics">
        <title>Draft genome sequencing and assembly of Favolaschia claudopus CIRM-BRFM 2984 isolated from oak limbs.</title>
        <authorList>
            <person name="Navarro D."/>
            <person name="Drula E."/>
            <person name="Chaduli D."/>
            <person name="Cazenave R."/>
            <person name="Ahrendt S."/>
            <person name="Wang J."/>
            <person name="Lipzen A."/>
            <person name="Daum C."/>
            <person name="Barry K."/>
            <person name="Grigoriev I.V."/>
            <person name="Favel A."/>
            <person name="Rosso M.N."/>
            <person name="Martin F."/>
        </authorList>
    </citation>
    <scope>NUCLEOTIDE SEQUENCE [LARGE SCALE GENOMIC DNA]</scope>
    <source>
        <strain evidence="1 2">CIRM-BRFM 2984</strain>
    </source>
</reference>
<organism evidence="1 2">
    <name type="scientific">Favolaschia claudopus</name>
    <dbReference type="NCBI Taxonomy" id="2862362"/>
    <lineage>
        <taxon>Eukaryota</taxon>
        <taxon>Fungi</taxon>
        <taxon>Dikarya</taxon>
        <taxon>Basidiomycota</taxon>
        <taxon>Agaricomycotina</taxon>
        <taxon>Agaricomycetes</taxon>
        <taxon>Agaricomycetidae</taxon>
        <taxon>Agaricales</taxon>
        <taxon>Marasmiineae</taxon>
        <taxon>Mycenaceae</taxon>
        <taxon>Favolaschia</taxon>
    </lineage>
</organism>